<dbReference type="SMART" id="SM00564">
    <property type="entry name" value="PQQ"/>
    <property type="match status" value="5"/>
</dbReference>
<dbReference type="PROSITE" id="PS51318">
    <property type="entry name" value="TAT"/>
    <property type="match status" value="1"/>
</dbReference>
<dbReference type="Proteomes" id="UP001596201">
    <property type="component" value="Unassembled WGS sequence"/>
</dbReference>
<dbReference type="InterPro" id="IPR018391">
    <property type="entry name" value="PQQ_b-propeller_rpt"/>
</dbReference>
<dbReference type="PANTHER" id="PTHR34512:SF30">
    <property type="entry name" value="OUTER MEMBRANE PROTEIN ASSEMBLY FACTOR BAMB"/>
    <property type="match status" value="1"/>
</dbReference>
<dbReference type="SUPFAM" id="SSF50998">
    <property type="entry name" value="Quinoprotein alcohol dehydrogenase-like"/>
    <property type="match status" value="1"/>
</dbReference>
<name>A0ABD5R8R8_9EURY</name>
<feature type="domain" description="Pyrrolo-quinoline quinone repeat" evidence="2">
    <location>
        <begin position="239"/>
        <end position="360"/>
    </location>
</feature>
<dbReference type="AlphaFoldDB" id="A0ABD5R8R8"/>
<evidence type="ECO:0000313" key="4">
    <source>
        <dbReference type="Proteomes" id="UP001596201"/>
    </source>
</evidence>
<reference evidence="3 4" key="1">
    <citation type="journal article" date="2019" name="Int. J. Syst. Evol. Microbiol.">
        <title>The Global Catalogue of Microorganisms (GCM) 10K type strain sequencing project: providing services to taxonomists for standard genome sequencing and annotation.</title>
        <authorList>
            <consortium name="The Broad Institute Genomics Platform"/>
            <consortium name="The Broad Institute Genome Sequencing Center for Infectious Disease"/>
            <person name="Wu L."/>
            <person name="Ma J."/>
        </authorList>
    </citation>
    <scope>NUCLEOTIDE SEQUENCE [LARGE SCALE GENOMIC DNA]</scope>
    <source>
        <strain evidence="3 4">CGMCC 1.12237</strain>
    </source>
</reference>
<dbReference type="PANTHER" id="PTHR34512">
    <property type="entry name" value="CELL SURFACE PROTEIN"/>
    <property type="match status" value="1"/>
</dbReference>
<dbReference type="Gene3D" id="2.40.10.480">
    <property type="match status" value="1"/>
</dbReference>
<comment type="caution">
    <text evidence="3">The sequence shown here is derived from an EMBL/GenBank/DDBJ whole genome shotgun (WGS) entry which is preliminary data.</text>
</comment>
<feature type="domain" description="Pyrrolo-quinoline quinone repeat" evidence="2">
    <location>
        <begin position="84"/>
        <end position="150"/>
    </location>
</feature>
<dbReference type="Gene3D" id="2.40.128.630">
    <property type="match status" value="3"/>
</dbReference>
<feature type="compositionally biased region" description="Pro residues" evidence="1">
    <location>
        <begin position="50"/>
        <end position="60"/>
    </location>
</feature>
<proteinExistence type="predicted"/>
<dbReference type="InterPro" id="IPR006311">
    <property type="entry name" value="TAT_signal"/>
</dbReference>
<accession>A0ABD5R8R8</accession>
<dbReference type="RefSeq" id="WP_227228296.1">
    <property type="nucleotide sequence ID" value="NZ_JAJCVJ010000001.1"/>
</dbReference>
<dbReference type="Pfam" id="PF13360">
    <property type="entry name" value="PQQ_2"/>
    <property type="match status" value="2"/>
</dbReference>
<dbReference type="EMBL" id="JBHSKX010000001">
    <property type="protein sequence ID" value="MFC5366354.1"/>
    <property type="molecule type" value="Genomic_DNA"/>
</dbReference>
<organism evidence="3 4">
    <name type="scientific">Salinirubrum litoreum</name>
    <dbReference type="NCBI Taxonomy" id="1126234"/>
    <lineage>
        <taxon>Archaea</taxon>
        <taxon>Methanobacteriati</taxon>
        <taxon>Methanobacteriota</taxon>
        <taxon>Stenosarchaea group</taxon>
        <taxon>Halobacteria</taxon>
        <taxon>Halobacteriales</taxon>
        <taxon>Haloferacaceae</taxon>
        <taxon>Salinirubrum</taxon>
    </lineage>
</organism>
<sequence length="396" mass="40214">MPPVQSRRTLLRRTGVTLATVGLGGLAGCLGSDTEATRTEQTPTATSTPTPTPTGPPPTPRASGPWPTTRAGPRHLGRTTDAGPSEGSVAWTTTLDAPVVSEPIVADSAVFVATEAGELVSLAVADGSVRWRVPTRTNVAPAYADGSLVVADDGLRALDVRTGEEQWSAALDGSPTSPPTVAEGAVYVAVADESLAAVGLDGTVQYETAPYTQLGGVASPTVTADRITLGATNGYYGVRDGRRAWKRSLGGSVAGPPVATDRSVFLATDGGSLLATKPTSGGVQWERDLPSGVPGSPVVADGVLSLVAGDRLRALRATSGDDLWQTPLSAQETTTPALAGGMLYLGDSAGTVLAVDVDDGITEWDVEVDGPVRVPPAVAGKSLFVGTEAGTVARVD</sequence>
<dbReference type="InterPro" id="IPR002372">
    <property type="entry name" value="PQQ_rpt_dom"/>
</dbReference>
<keyword evidence="4" id="KW-1185">Reference proteome</keyword>
<dbReference type="PROSITE" id="PS51257">
    <property type="entry name" value="PROKAR_LIPOPROTEIN"/>
    <property type="match status" value="1"/>
</dbReference>
<evidence type="ECO:0000313" key="3">
    <source>
        <dbReference type="EMBL" id="MFC5366354.1"/>
    </source>
</evidence>
<evidence type="ECO:0000259" key="2">
    <source>
        <dbReference type="Pfam" id="PF13360"/>
    </source>
</evidence>
<feature type="region of interest" description="Disordered" evidence="1">
    <location>
        <begin position="24"/>
        <end position="89"/>
    </location>
</feature>
<gene>
    <name evidence="3" type="ORF">ACFPJ5_05340</name>
</gene>
<feature type="compositionally biased region" description="Low complexity" evidence="1">
    <location>
        <begin position="39"/>
        <end position="49"/>
    </location>
</feature>
<protein>
    <submittedName>
        <fullName evidence="3">PQQ-binding-like beta-propeller repeat protein</fullName>
    </submittedName>
</protein>
<evidence type="ECO:0000256" key="1">
    <source>
        <dbReference type="SAM" id="MobiDB-lite"/>
    </source>
</evidence>
<dbReference type="InterPro" id="IPR011047">
    <property type="entry name" value="Quinoprotein_ADH-like_sf"/>
</dbReference>